<dbReference type="InterPro" id="IPR049083">
    <property type="entry name" value="TACO1_YebC_N"/>
</dbReference>
<dbReference type="Pfam" id="PF20772">
    <property type="entry name" value="TACO1_YebC_N"/>
    <property type="match status" value="1"/>
</dbReference>
<evidence type="ECO:0000259" key="6">
    <source>
        <dbReference type="Pfam" id="PF01709"/>
    </source>
</evidence>
<evidence type="ECO:0000313" key="8">
    <source>
        <dbReference type="EMBL" id="ASP28583.1"/>
    </source>
</evidence>
<feature type="domain" description="TACO1/YebC-like N-terminal" evidence="7">
    <location>
        <begin position="5"/>
        <end position="73"/>
    </location>
</feature>
<comment type="subcellular location">
    <subcellularLocation>
        <location evidence="5">Cytoplasm</location>
    </subcellularLocation>
</comment>
<accession>A0A222EQR1</accession>
<evidence type="ECO:0000256" key="4">
    <source>
        <dbReference type="ARBA" id="ARBA00023163"/>
    </source>
</evidence>
<dbReference type="OrthoDB" id="9781053at2"/>
<dbReference type="RefSeq" id="WP_094049456.1">
    <property type="nucleotide sequence ID" value="NZ_CP022535.1"/>
</dbReference>
<dbReference type="InterPro" id="IPR026564">
    <property type="entry name" value="Transcrip_reg_TACO1-like_dom3"/>
</dbReference>
<reference evidence="8 9" key="1">
    <citation type="submission" date="2017-07" db="EMBL/GenBank/DDBJ databases">
        <title>Complete genome sequence of Spiroplasma corruscae EC-1 (DSM 19793).</title>
        <authorList>
            <person name="Tsai Y.-M."/>
            <person name="Lo W.-S."/>
            <person name="Kuo C.-H."/>
        </authorList>
    </citation>
    <scope>NUCLEOTIDE SEQUENCE [LARGE SCALE GENOMIC DNA]</scope>
    <source>
        <strain evidence="8 9">EC-1</strain>
    </source>
</reference>
<dbReference type="Gene3D" id="3.30.70.980">
    <property type="match status" value="2"/>
</dbReference>
<name>A0A222EQR1_9MOLU</name>
<dbReference type="Gene3D" id="1.10.10.200">
    <property type="match status" value="1"/>
</dbReference>
<evidence type="ECO:0000256" key="2">
    <source>
        <dbReference type="ARBA" id="ARBA00023015"/>
    </source>
</evidence>
<proteinExistence type="inferred from homology"/>
<dbReference type="Pfam" id="PF01709">
    <property type="entry name" value="Transcrip_reg"/>
    <property type="match status" value="1"/>
</dbReference>
<dbReference type="InterPro" id="IPR048300">
    <property type="entry name" value="TACO1_YebC-like_2nd/3rd_dom"/>
</dbReference>
<dbReference type="SUPFAM" id="SSF75625">
    <property type="entry name" value="YebC-like"/>
    <property type="match status" value="1"/>
</dbReference>
<dbReference type="NCBIfam" id="NF009044">
    <property type="entry name" value="PRK12378.1"/>
    <property type="match status" value="1"/>
</dbReference>
<dbReference type="EMBL" id="CP022535">
    <property type="protein sequence ID" value="ASP28583.1"/>
    <property type="molecule type" value="Genomic_DNA"/>
</dbReference>
<evidence type="ECO:0000256" key="1">
    <source>
        <dbReference type="ARBA" id="ARBA00008724"/>
    </source>
</evidence>
<keyword evidence="2 5" id="KW-0805">Transcription regulation</keyword>
<sequence length="239" mass="26579">MGRAHEVRKQSMEKTAAMKSALYGRCSKEIYMAAKNGSKDIESNLALRSAVDKAKSKQVPADVIQRAIKKAEGNSTDNYLSNRYEGYGPGNSMIIVDSLTNNVNRAIADIREVFNKNGGKIATSGSVSHSFTSSSIFGFNEHNIEFILESLINEDCEVNDVVEEDGMIIVNAPLNSFNSVKKALDKLNIKEYKIAETTMIANEYITIDDIEILEKFNKLVDKLNELEDVQNVYHNVENA</sequence>
<feature type="domain" description="TACO1/YebC-like second and third" evidence="6">
    <location>
        <begin position="81"/>
        <end position="236"/>
    </location>
</feature>
<keyword evidence="4 5" id="KW-0804">Transcription</keyword>
<evidence type="ECO:0000256" key="5">
    <source>
        <dbReference type="HAMAP-Rule" id="MF_00693"/>
    </source>
</evidence>
<dbReference type="HAMAP" id="MF_00693">
    <property type="entry name" value="Transcrip_reg_TACO1"/>
    <property type="match status" value="1"/>
</dbReference>
<organism evidence="8 9">
    <name type="scientific">Spiroplasma corruscae</name>
    <dbReference type="NCBI Taxonomy" id="216934"/>
    <lineage>
        <taxon>Bacteria</taxon>
        <taxon>Bacillati</taxon>
        <taxon>Mycoplasmatota</taxon>
        <taxon>Mollicutes</taxon>
        <taxon>Entomoplasmatales</taxon>
        <taxon>Spiroplasmataceae</taxon>
        <taxon>Spiroplasma</taxon>
    </lineage>
</organism>
<keyword evidence="3 5" id="KW-0238">DNA-binding</keyword>
<dbReference type="GO" id="GO:0005829">
    <property type="term" value="C:cytosol"/>
    <property type="evidence" value="ECO:0007669"/>
    <property type="project" value="TreeGrafter"/>
</dbReference>
<keyword evidence="5" id="KW-0963">Cytoplasm</keyword>
<keyword evidence="9" id="KW-1185">Reference proteome</keyword>
<comment type="similarity">
    <text evidence="1 5">Belongs to the TACO1 family.</text>
</comment>
<dbReference type="GO" id="GO:0003677">
    <property type="term" value="F:DNA binding"/>
    <property type="evidence" value="ECO:0007669"/>
    <property type="project" value="UniProtKB-UniRule"/>
</dbReference>
<dbReference type="PANTHER" id="PTHR12532">
    <property type="entry name" value="TRANSLATIONAL ACTIVATOR OF CYTOCHROME C OXIDASE 1"/>
    <property type="match status" value="1"/>
</dbReference>
<dbReference type="Proteomes" id="UP000203229">
    <property type="component" value="Chromosome"/>
</dbReference>
<dbReference type="PANTHER" id="PTHR12532:SF0">
    <property type="entry name" value="TRANSLATIONAL ACTIVATOR OF CYTOCHROME C OXIDASE 1"/>
    <property type="match status" value="1"/>
</dbReference>
<evidence type="ECO:0000313" key="9">
    <source>
        <dbReference type="Proteomes" id="UP000203229"/>
    </source>
</evidence>
<dbReference type="KEGG" id="scou:SCORR_v1c08110"/>
<dbReference type="InterPro" id="IPR029072">
    <property type="entry name" value="YebC-like"/>
</dbReference>
<protein>
    <recommendedName>
        <fullName evidence="5">Probable transcriptional regulatory protein SCORR_v1c08110</fullName>
    </recommendedName>
</protein>
<gene>
    <name evidence="8" type="ORF">SCORR_v1c08110</name>
</gene>
<evidence type="ECO:0000256" key="3">
    <source>
        <dbReference type="ARBA" id="ARBA00023125"/>
    </source>
</evidence>
<dbReference type="AlphaFoldDB" id="A0A222EQR1"/>
<dbReference type="InterPro" id="IPR017856">
    <property type="entry name" value="Integrase-like_N"/>
</dbReference>
<evidence type="ECO:0000259" key="7">
    <source>
        <dbReference type="Pfam" id="PF20772"/>
    </source>
</evidence>
<dbReference type="GO" id="GO:0006355">
    <property type="term" value="P:regulation of DNA-templated transcription"/>
    <property type="evidence" value="ECO:0007669"/>
    <property type="project" value="UniProtKB-UniRule"/>
</dbReference>
<dbReference type="InterPro" id="IPR002876">
    <property type="entry name" value="Transcrip_reg_TACO1-like"/>
</dbReference>